<evidence type="ECO:0000256" key="5">
    <source>
        <dbReference type="ARBA" id="ARBA00038347"/>
    </source>
</evidence>
<keyword evidence="4 10" id="KW-0472">Membrane</keyword>
<feature type="transmembrane region" description="Helical" evidence="10">
    <location>
        <begin position="476"/>
        <end position="499"/>
    </location>
</feature>
<dbReference type="InterPro" id="IPR020846">
    <property type="entry name" value="MFS_dom"/>
</dbReference>
<dbReference type="InterPro" id="IPR011701">
    <property type="entry name" value="MFS"/>
</dbReference>
<dbReference type="GO" id="GO:0005886">
    <property type="term" value="C:plasma membrane"/>
    <property type="evidence" value="ECO:0007669"/>
    <property type="project" value="TreeGrafter"/>
</dbReference>
<feature type="transmembrane region" description="Helical" evidence="10">
    <location>
        <begin position="336"/>
        <end position="359"/>
    </location>
</feature>
<evidence type="ECO:0000256" key="1">
    <source>
        <dbReference type="ARBA" id="ARBA00004141"/>
    </source>
</evidence>
<evidence type="ECO:0000256" key="7">
    <source>
        <dbReference type="ARBA" id="ARBA00069139"/>
    </source>
</evidence>
<evidence type="ECO:0000256" key="10">
    <source>
        <dbReference type="SAM" id="Phobius"/>
    </source>
</evidence>
<evidence type="ECO:0000259" key="11">
    <source>
        <dbReference type="PROSITE" id="PS50850"/>
    </source>
</evidence>
<feature type="transmembrane region" description="Helical" evidence="10">
    <location>
        <begin position="293"/>
        <end position="316"/>
    </location>
</feature>
<gene>
    <name evidence="12" type="ORF">K461DRAFT_220716</name>
</gene>
<comment type="function">
    <text evidence="6">MFS transporter; part of the gene cluster that mediates the biosynthesis of cercosporin, a light-activated, non-host-selective toxin. The perylenequinone chromophore of cercosporin absorbs light energy to attain an electronically-activated triplet state and produces active oxygen species such as the hydroxyl radical, superoxide, hydrogen peroxide or singlet oxygen upon reaction with oxygen molecules. These reactive oxygen species cause damage to various cellular components including lipids, proteins and nucleic acids. Responsible for secretion and accumulation of cercosporin, but does not play any roles in self-protection against the toxicity of cercosporin.</text>
</comment>
<name>A0A9P4JF55_9PEZI</name>
<dbReference type="InterPro" id="IPR036259">
    <property type="entry name" value="MFS_trans_sf"/>
</dbReference>
<feature type="transmembrane region" description="Helical" evidence="10">
    <location>
        <begin position="156"/>
        <end position="177"/>
    </location>
</feature>
<dbReference type="PANTHER" id="PTHR23502:SF47">
    <property type="entry name" value="MAJOR FACILITATOR SUPERFAMILY (MFS) PROFILE DOMAIN-CONTAINING PROTEIN-RELATED"/>
    <property type="match status" value="1"/>
</dbReference>
<evidence type="ECO:0000256" key="3">
    <source>
        <dbReference type="ARBA" id="ARBA00022989"/>
    </source>
</evidence>
<keyword evidence="2 10" id="KW-0812">Transmembrane</keyword>
<feature type="compositionally biased region" description="Polar residues" evidence="9">
    <location>
        <begin position="7"/>
        <end position="20"/>
    </location>
</feature>
<feature type="transmembrane region" description="Helical" evidence="10">
    <location>
        <begin position="131"/>
        <end position="150"/>
    </location>
</feature>
<evidence type="ECO:0000313" key="13">
    <source>
        <dbReference type="Proteomes" id="UP000799439"/>
    </source>
</evidence>
<dbReference type="FunFam" id="1.20.1250.20:FF:000011">
    <property type="entry name" value="MFS multidrug transporter, putative"/>
    <property type="match status" value="1"/>
</dbReference>
<dbReference type="SUPFAM" id="SSF103473">
    <property type="entry name" value="MFS general substrate transporter"/>
    <property type="match status" value="1"/>
</dbReference>
<accession>A0A9P4JF55</accession>
<evidence type="ECO:0000256" key="9">
    <source>
        <dbReference type="SAM" id="MobiDB-lite"/>
    </source>
</evidence>
<feature type="transmembrane region" description="Helical" evidence="10">
    <location>
        <begin position="189"/>
        <end position="211"/>
    </location>
</feature>
<feature type="domain" description="Major facilitator superfamily (MFS) profile" evidence="11">
    <location>
        <begin position="65"/>
        <end position="501"/>
    </location>
</feature>
<comment type="subcellular location">
    <subcellularLocation>
        <location evidence="1">Membrane</location>
        <topology evidence="1">Multi-pass membrane protein</topology>
    </subcellularLocation>
</comment>
<keyword evidence="13" id="KW-1185">Reference proteome</keyword>
<evidence type="ECO:0000256" key="2">
    <source>
        <dbReference type="ARBA" id="ARBA00022692"/>
    </source>
</evidence>
<feature type="transmembrane region" description="Helical" evidence="10">
    <location>
        <begin position="442"/>
        <end position="470"/>
    </location>
</feature>
<comment type="similarity">
    <text evidence="5">Belongs to the major facilitator superfamily. CAR1 family.</text>
</comment>
<comment type="caution">
    <text evidence="12">The sequence shown here is derived from an EMBL/GenBank/DDBJ whole genome shotgun (WGS) entry which is preliminary data.</text>
</comment>
<feature type="transmembrane region" description="Helical" evidence="10">
    <location>
        <begin position="59"/>
        <end position="79"/>
    </location>
</feature>
<dbReference type="PROSITE" id="PS50850">
    <property type="entry name" value="MFS"/>
    <property type="match status" value="1"/>
</dbReference>
<dbReference type="EMBL" id="ML996081">
    <property type="protein sequence ID" value="KAF2157714.1"/>
    <property type="molecule type" value="Genomic_DNA"/>
</dbReference>
<sequence>MRRYLSRVSTQRSQGTQLGQSMTGIRIRKRNTAEGGEGDVFIVGYHDDKDPCNPHNWSFATRIWITFMIACIGFVVGFASSVDSEALTQAAQEFGVSEVVESCATGLYLVGFGCGALFAGPFSETVGRLPVYIVTLIIYMLFIMASGLAPNIGAQLAFRFLAGFFGSTPLTCAGGSLSDLWSPYERTYAFPVFANAAFTGPVIGPVVGGYIAEASSRLPAPMWRWCEWITLIMSGLVLVSVILFVPETFSPILLKWKAQHLRDLTGDERYRAEAEVRKEPFLKRLGRALYRPFLLAASEPIILLITLYLTVIYIVLFTFLDGYTYIFQEIHKTSQGVTGLCFLGIVIGLFGASILVPFIGRSAKRQLRVLQEQGKDHLAPEFRLKFAMYGSPAIPISIFWMGWTSDPNISIWSPLAASALFGYGILCVFISSYQYIIDAYEMYAASALASVTLIRYVAAGGMTIVGIPFYENLGVHYTLTILACISCICVPVPYVFYVYGPAIRKRSKYAPTD</sequence>
<dbReference type="AlphaFoldDB" id="A0A9P4JF55"/>
<feature type="region of interest" description="Disordered" evidence="9">
    <location>
        <begin position="1"/>
        <end position="20"/>
    </location>
</feature>
<dbReference type="GO" id="GO:0022857">
    <property type="term" value="F:transmembrane transporter activity"/>
    <property type="evidence" value="ECO:0007669"/>
    <property type="project" value="InterPro"/>
</dbReference>
<evidence type="ECO:0000256" key="6">
    <source>
        <dbReference type="ARBA" id="ARBA00053977"/>
    </source>
</evidence>
<proteinExistence type="inferred from homology"/>
<dbReference type="PANTHER" id="PTHR23502">
    <property type="entry name" value="MAJOR FACILITATOR SUPERFAMILY"/>
    <property type="match status" value="1"/>
</dbReference>
<keyword evidence="3 10" id="KW-1133">Transmembrane helix</keyword>
<protein>
    <recommendedName>
        <fullName evidence="7">Cercosporin MFS transporter CTB4</fullName>
    </recommendedName>
    <alternativeName>
        <fullName evidence="8">Cercosporin toxin biosynthesis cluster protein 4</fullName>
    </alternativeName>
</protein>
<dbReference type="Gene3D" id="1.20.1250.20">
    <property type="entry name" value="MFS general substrate transporter like domains"/>
    <property type="match status" value="1"/>
</dbReference>
<dbReference type="Proteomes" id="UP000799439">
    <property type="component" value="Unassembled WGS sequence"/>
</dbReference>
<reference evidence="12" key="1">
    <citation type="journal article" date="2020" name="Stud. Mycol.">
        <title>101 Dothideomycetes genomes: a test case for predicting lifestyles and emergence of pathogens.</title>
        <authorList>
            <person name="Haridas S."/>
            <person name="Albert R."/>
            <person name="Binder M."/>
            <person name="Bloem J."/>
            <person name="Labutti K."/>
            <person name="Salamov A."/>
            <person name="Andreopoulos B."/>
            <person name="Baker S."/>
            <person name="Barry K."/>
            <person name="Bills G."/>
            <person name="Bluhm B."/>
            <person name="Cannon C."/>
            <person name="Castanera R."/>
            <person name="Culley D."/>
            <person name="Daum C."/>
            <person name="Ezra D."/>
            <person name="Gonzalez J."/>
            <person name="Henrissat B."/>
            <person name="Kuo A."/>
            <person name="Liang C."/>
            <person name="Lipzen A."/>
            <person name="Lutzoni F."/>
            <person name="Magnuson J."/>
            <person name="Mondo S."/>
            <person name="Nolan M."/>
            <person name="Ohm R."/>
            <person name="Pangilinan J."/>
            <person name="Park H.-J."/>
            <person name="Ramirez L."/>
            <person name="Alfaro M."/>
            <person name="Sun H."/>
            <person name="Tritt A."/>
            <person name="Yoshinaga Y."/>
            <person name="Zwiers L.-H."/>
            <person name="Turgeon B."/>
            <person name="Goodwin S."/>
            <person name="Spatafora J."/>
            <person name="Crous P."/>
            <person name="Grigoriev I."/>
        </authorList>
    </citation>
    <scope>NUCLEOTIDE SEQUENCE</scope>
    <source>
        <strain evidence="12">CBS 260.36</strain>
    </source>
</reference>
<evidence type="ECO:0000313" key="12">
    <source>
        <dbReference type="EMBL" id="KAF2157714.1"/>
    </source>
</evidence>
<organism evidence="12 13">
    <name type="scientific">Myriangium duriaei CBS 260.36</name>
    <dbReference type="NCBI Taxonomy" id="1168546"/>
    <lineage>
        <taxon>Eukaryota</taxon>
        <taxon>Fungi</taxon>
        <taxon>Dikarya</taxon>
        <taxon>Ascomycota</taxon>
        <taxon>Pezizomycotina</taxon>
        <taxon>Dothideomycetes</taxon>
        <taxon>Dothideomycetidae</taxon>
        <taxon>Myriangiales</taxon>
        <taxon>Myriangiaceae</taxon>
        <taxon>Myriangium</taxon>
    </lineage>
</organism>
<feature type="transmembrane region" description="Helical" evidence="10">
    <location>
        <begin position="409"/>
        <end position="430"/>
    </location>
</feature>
<dbReference type="CDD" id="cd17323">
    <property type="entry name" value="MFS_Tpo1_MDR_like"/>
    <property type="match status" value="1"/>
</dbReference>
<evidence type="ECO:0000256" key="4">
    <source>
        <dbReference type="ARBA" id="ARBA00023136"/>
    </source>
</evidence>
<feature type="transmembrane region" description="Helical" evidence="10">
    <location>
        <begin position="231"/>
        <end position="254"/>
    </location>
</feature>
<evidence type="ECO:0000256" key="8">
    <source>
        <dbReference type="ARBA" id="ARBA00077167"/>
    </source>
</evidence>
<dbReference type="OrthoDB" id="3936150at2759"/>
<dbReference type="Pfam" id="PF07690">
    <property type="entry name" value="MFS_1"/>
    <property type="match status" value="1"/>
</dbReference>